<dbReference type="EMBL" id="LVYI01000001">
    <property type="protein sequence ID" value="OAP64201.1"/>
    <property type="molecule type" value="Genomic_DNA"/>
</dbReference>
<accession>A0A178ZXP4</accession>
<dbReference type="Proteomes" id="UP000078343">
    <property type="component" value="Unassembled WGS sequence"/>
</dbReference>
<dbReference type="RefSeq" id="XP_018697568.1">
    <property type="nucleotide sequence ID" value="XM_018831689.1"/>
</dbReference>
<dbReference type="GeneID" id="30004343"/>
<proteinExistence type="predicted"/>
<gene>
    <name evidence="1" type="ORF">AYL99_00173</name>
</gene>
<evidence type="ECO:0000313" key="2">
    <source>
        <dbReference type="Proteomes" id="UP000078343"/>
    </source>
</evidence>
<keyword evidence="2" id="KW-1185">Reference proteome</keyword>
<protein>
    <submittedName>
        <fullName evidence="1">Uncharacterized protein</fullName>
    </submittedName>
</protein>
<comment type="caution">
    <text evidence="1">The sequence shown here is derived from an EMBL/GenBank/DDBJ whole genome shotgun (WGS) entry which is preliminary data.</text>
</comment>
<sequence>MCRTTQAKKIITSLKAIPLRPQYHMENSPKFGLRRPLDGLTYKFHLEGGDAKESVYVRSDSAVKMIFDRDFGWSIWDDPDLSASRTLLGRVWDVPVINQGDRPPEGVWVSRKADKSYVYILEYLE</sequence>
<name>A0A178ZXP4_9EURO</name>
<dbReference type="AlphaFoldDB" id="A0A178ZXP4"/>
<organism evidence="1 2">
    <name type="scientific">Fonsecaea erecta</name>
    <dbReference type="NCBI Taxonomy" id="1367422"/>
    <lineage>
        <taxon>Eukaryota</taxon>
        <taxon>Fungi</taxon>
        <taxon>Dikarya</taxon>
        <taxon>Ascomycota</taxon>
        <taxon>Pezizomycotina</taxon>
        <taxon>Eurotiomycetes</taxon>
        <taxon>Chaetothyriomycetidae</taxon>
        <taxon>Chaetothyriales</taxon>
        <taxon>Herpotrichiellaceae</taxon>
        <taxon>Fonsecaea</taxon>
    </lineage>
</organism>
<dbReference type="OrthoDB" id="4160024at2759"/>
<evidence type="ECO:0000313" key="1">
    <source>
        <dbReference type="EMBL" id="OAP64201.1"/>
    </source>
</evidence>
<reference evidence="1 2" key="1">
    <citation type="submission" date="2016-04" db="EMBL/GenBank/DDBJ databases">
        <title>Draft genome of Fonsecaea erecta CBS 125763.</title>
        <authorList>
            <person name="Weiss V.A."/>
            <person name="Vicente V.A."/>
            <person name="Raittz R.T."/>
            <person name="Moreno L.F."/>
            <person name="De Souza E.M."/>
            <person name="Pedrosa F.O."/>
            <person name="Steffens M.B."/>
            <person name="Faoro H."/>
            <person name="Tadra-Sfeir M.Z."/>
            <person name="Najafzadeh M.J."/>
            <person name="Felipe M.S."/>
            <person name="Teixeira M."/>
            <person name="Sun J."/>
            <person name="Xi L."/>
            <person name="Gomes R."/>
            <person name="De Azevedo C.M."/>
            <person name="Salgado C.G."/>
            <person name="Da Silva M.B."/>
            <person name="Nascimento M.F."/>
            <person name="Queiroz-Telles F."/>
            <person name="Attili D.S."/>
            <person name="Gorbushina A."/>
        </authorList>
    </citation>
    <scope>NUCLEOTIDE SEQUENCE [LARGE SCALE GENOMIC DNA]</scope>
    <source>
        <strain evidence="1 2">CBS 125763</strain>
    </source>
</reference>